<organism evidence="1 2">
    <name type="scientific">Blumeria graminis f. sp. tritici</name>
    <dbReference type="NCBI Taxonomy" id="62690"/>
    <lineage>
        <taxon>Eukaryota</taxon>
        <taxon>Fungi</taxon>
        <taxon>Dikarya</taxon>
        <taxon>Ascomycota</taxon>
        <taxon>Pezizomycotina</taxon>
        <taxon>Leotiomycetes</taxon>
        <taxon>Erysiphales</taxon>
        <taxon>Erysiphaceae</taxon>
        <taxon>Blumeria</taxon>
    </lineage>
</organism>
<name>A0A9X9L9R3_BLUGR</name>
<accession>A0A9X9L9R3</accession>
<reference evidence="1 2" key="1">
    <citation type="submission" date="2018-08" db="EMBL/GenBank/DDBJ databases">
        <authorList>
            <person name="Muller C M."/>
        </authorList>
    </citation>
    <scope>NUCLEOTIDE SEQUENCE [LARGE SCALE GENOMIC DNA]</scope>
</reference>
<keyword evidence="2" id="KW-1185">Reference proteome</keyword>
<dbReference type="EMBL" id="LR026985">
    <property type="protein sequence ID" value="VCU40409.1"/>
    <property type="molecule type" value="Genomic_DNA"/>
</dbReference>
<evidence type="ECO:0000313" key="1">
    <source>
        <dbReference type="EMBL" id="VCU40409.1"/>
    </source>
</evidence>
<gene>
    <name evidence="1" type="ORF">BGT96224V316_LOCUS1648</name>
</gene>
<protein>
    <submittedName>
        <fullName evidence="1">Bgt-50995</fullName>
    </submittedName>
</protein>
<proteinExistence type="predicted"/>
<dbReference type="AlphaFoldDB" id="A0A9X9L9R3"/>
<dbReference type="Proteomes" id="UP000324639">
    <property type="component" value="Chromosome Bgt_-02"/>
</dbReference>
<sequence>MTLDVILHLIPNIFNRVKIRRVGRPENRLNESLAHIFHCNCGCVGRSIILHYGKPRSHRDHAIDKRNYHLAILLGVNGTPFLLPEQTRAFFWPCKATPHHPSDPILRFFSNTISVVFLGSLAHNVRASNYHLLIEECTNTSCYPFSRMSSILYPSFVCP</sequence>
<evidence type="ECO:0000313" key="2">
    <source>
        <dbReference type="Proteomes" id="UP000324639"/>
    </source>
</evidence>